<evidence type="ECO:0000256" key="3">
    <source>
        <dbReference type="ARBA" id="ARBA00023125"/>
    </source>
</evidence>
<evidence type="ECO:0000256" key="1">
    <source>
        <dbReference type="ARBA" id="ARBA00010923"/>
    </source>
</evidence>
<dbReference type="Proteomes" id="UP000027644">
    <property type="component" value="Unassembled WGS sequence"/>
</dbReference>
<dbReference type="AlphaFoldDB" id="A0A074V7H3"/>
<keyword evidence="5" id="KW-0540">Nuclease</keyword>
<dbReference type="EMBL" id="AVQL01000435">
    <property type="protein sequence ID" value="KEQ01146.1"/>
    <property type="molecule type" value="Genomic_DNA"/>
</dbReference>
<gene>
    <name evidence="5" type="ORF">SASC598J21_010860</name>
</gene>
<dbReference type="Gene3D" id="3.90.220.20">
    <property type="entry name" value="DNA methylase specificity domains"/>
    <property type="match status" value="2"/>
</dbReference>
<sequence length="391" mass="44400">MGKLNDILEFKNGKAKKTNHGNIPIYGGNGVLGYCSDSNFENVLIIGRVGVYCGSVHIEESKCWISDNAIAGLPKKSSYNYYNYYLLKSLQLNNKQVGSSQPLLTQDILNNIGVQIEFDKEKQKRLVASLLAIDQKIELNNRINAELEAMAKTLYNYWFVQFDFPNEEGKPYKSSGGKMVYNSILKREIPEGWNVDRLQSYINFKRGISYKSNEISDIKGKEFLNLNSFSLKGEFKIEGTKYFIGKYNQESLVSSGGLVVAITDVTRNADIIGKAFIVPNIFEDGALISCDVVSITSERLNKFYLEQLFNSTYYHSYIKYYASGTLVLHLNLNGINWFNAILPPVGLLNQFEEFCKPILKKKAVILKENKQLIELRDWLLPMLMNGQVTVK</sequence>
<proteinExistence type="inferred from homology"/>
<dbReference type="InterPro" id="IPR044946">
    <property type="entry name" value="Restrct_endonuc_typeI_TRD_sf"/>
</dbReference>
<dbReference type="Pfam" id="PF01420">
    <property type="entry name" value="Methylase_S"/>
    <property type="match status" value="1"/>
</dbReference>
<evidence type="ECO:0000259" key="4">
    <source>
        <dbReference type="Pfam" id="PF01420"/>
    </source>
</evidence>
<dbReference type="InterPro" id="IPR052021">
    <property type="entry name" value="Type-I_RS_S_subunit"/>
</dbReference>
<accession>A0A074V7H3</accession>
<evidence type="ECO:0000313" key="6">
    <source>
        <dbReference type="Proteomes" id="UP000027644"/>
    </source>
</evidence>
<organism evidence="5 6">
    <name type="scientific">Snodgrassella alvi SCGC AB-598-J21</name>
    <dbReference type="NCBI Taxonomy" id="1385367"/>
    <lineage>
        <taxon>Bacteria</taxon>
        <taxon>Pseudomonadati</taxon>
        <taxon>Pseudomonadota</taxon>
        <taxon>Betaproteobacteria</taxon>
        <taxon>Neisseriales</taxon>
        <taxon>Neisseriaceae</taxon>
        <taxon>Snodgrassella</taxon>
    </lineage>
</organism>
<evidence type="ECO:0000256" key="2">
    <source>
        <dbReference type="ARBA" id="ARBA00022747"/>
    </source>
</evidence>
<feature type="domain" description="Type I restriction modification DNA specificity" evidence="4">
    <location>
        <begin position="3"/>
        <end position="149"/>
    </location>
</feature>
<dbReference type="PANTHER" id="PTHR30408">
    <property type="entry name" value="TYPE-1 RESTRICTION ENZYME ECOKI SPECIFICITY PROTEIN"/>
    <property type="match status" value="1"/>
</dbReference>
<comment type="caution">
    <text evidence="5">The sequence shown here is derived from an EMBL/GenBank/DDBJ whole genome shotgun (WGS) entry which is preliminary data.</text>
</comment>
<name>A0A074V7H3_9NEIS</name>
<dbReference type="PANTHER" id="PTHR30408:SF13">
    <property type="entry name" value="TYPE I RESTRICTION ENZYME HINDI SPECIFICITY SUBUNIT"/>
    <property type="match status" value="1"/>
</dbReference>
<keyword evidence="2" id="KW-0680">Restriction system</keyword>
<protein>
    <submittedName>
        <fullName evidence="5">Restriction endonuclease S subunit</fullName>
    </submittedName>
</protein>
<keyword evidence="5" id="KW-0255">Endonuclease</keyword>
<reference evidence="5 6" key="1">
    <citation type="journal article" date="2014" name="PLoS Genet.">
        <title>Hidden diversity in honey bee gut symbionts detected by single-cell genomics.</title>
        <authorList>
            <person name="Engel P."/>
            <person name="Stepanauskas R."/>
            <person name="Moran N."/>
        </authorList>
    </citation>
    <scope>NUCLEOTIDE SEQUENCE [LARGE SCALE GENOMIC DNA]</scope>
    <source>
        <strain evidence="5 6">SCGC AB-598-J21</strain>
    </source>
</reference>
<evidence type="ECO:0000313" key="5">
    <source>
        <dbReference type="EMBL" id="KEQ01146.1"/>
    </source>
</evidence>
<dbReference type="CDD" id="cd17266">
    <property type="entry name" value="RMtype1_S_Sau1132ORF3780P-TRD2-CR2_like"/>
    <property type="match status" value="1"/>
</dbReference>
<dbReference type="InterPro" id="IPR000055">
    <property type="entry name" value="Restrct_endonuc_typeI_TRD"/>
</dbReference>
<keyword evidence="3" id="KW-0238">DNA-binding</keyword>
<dbReference type="SUPFAM" id="SSF116734">
    <property type="entry name" value="DNA methylase specificity domain"/>
    <property type="match status" value="2"/>
</dbReference>
<dbReference type="GO" id="GO:0009307">
    <property type="term" value="P:DNA restriction-modification system"/>
    <property type="evidence" value="ECO:0007669"/>
    <property type="project" value="UniProtKB-KW"/>
</dbReference>
<comment type="similarity">
    <text evidence="1">Belongs to the type-I restriction system S methylase family.</text>
</comment>
<dbReference type="GO" id="GO:0004519">
    <property type="term" value="F:endonuclease activity"/>
    <property type="evidence" value="ECO:0007669"/>
    <property type="project" value="UniProtKB-KW"/>
</dbReference>
<dbReference type="GO" id="GO:0003677">
    <property type="term" value="F:DNA binding"/>
    <property type="evidence" value="ECO:0007669"/>
    <property type="project" value="UniProtKB-KW"/>
</dbReference>
<keyword evidence="5" id="KW-0378">Hydrolase</keyword>